<reference evidence="3" key="2">
    <citation type="submission" date="2015-01" db="EMBL/GenBank/DDBJ databases">
        <title>Evolutionary Origins and Diversification of the Mycorrhizal Mutualists.</title>
        <authorList>
            <consortium name="DOE Joint Genome Institute"/>
            <consortium name="Mycorrhizal Genomics Consortium"/>
            <person name="Kohler A."/>
            <person name="Kuo A."/>
            <person name="Nagy L.G."/>
            <person name="Floudas D."/>
            <person name="Copeland A."/>
            <person name="Barry K.W."/>
            <person name="Cichocki N."/>
            <person name="Veneault-Fourrey C."/>
            <person name="LaButti K."/>
            <person name="Lindquist E.A."/>
            <person name="Lipzen A."/>
            <person name="Lundell T."/>
            <person name="Morin E."/>
            <person name="Murat C."/>
            <person name="Riley R."/>
            <person name="Ohm R."/>
            <person name="Sun H."/>
            <person name="Tunlid A."/>
            <person name="Henrissat B."/>
            <person name="Grigoriev I.V."/>
            <person name="Hibbett D.S."/>
            <person name="Martin F."/>
        </authorList>
    </citation>
    <scope>NUCLEOTIDE SEQUENCE [LARGE SCALE GENOMIC DNA]</scope>
    <source>
        <strain evidence="3">441</strain>
    </source>
</reference>
<feature type="region of interest" description="Disordered" evidence="1">
    <location>
        <begin position="258"/>
        <end position="288"/>
    </location>
</feature>
<dbReference type="Proteomes" id="UP000054018">
    <property type="component" value="Unassembled WGS sequence"/>
</dbReference>
<dbReference type="HOGENOM" id="CLU_036516_0_0_1"/>
<organism evidence="2 3">
    <name type="scientific">Pisolithus microcarpus 441</name>
    <dbReference type="NCBI Taxonomy" id="765257"/>
    <lineage>
        <taxon>Eukaryota</taxon>
        <taxon>Fungi</taxon>
        <taxon>Dikarya</taxon>
        <taxon>Basidiomycota</taxon>
        <taxon>Agaricomycotina</taxon>
        <taxon>Agaricomycetes</taxon>
        <taxon>Agaricomycetidae</taxon>
        <taxon>Boletales</taxon>
        <taxon>Sclerodermatineae</taxon>
        <taxon>Pisolithaceae</taxon>
        <taxon>Pisolithus</taxon>
    </lineage>
</organism>
<reference evidence="2 3" key="1">
    <citation type="submission" date="2014-04" db="EMBL/GenBank/DDBJ databases">
        <authorList>
            <consortium name="DOE Joint Genome Institute"/>
            <person name="Kuo A."/>
            <person name="Kohler A."/>
            <person name="Costa M.D."/>
            <person name="Nagy L.G."/>
            <person name="Floudas D."/>
            <person name="Copeland A."/>
            <person name="Barry K.W."/>
            <person name="Cichocki N."/>
            <person name="Veneault-Fourrey C."/>
            <person name="LaButti K."/>
            <person name="Lindquist E.A."/>
            <person name="Lipzen A."/>
            <person name="Lundell T."/>
            <person name="Morin E."/>
            <person name="Murat C."/>
            <person name="Sun H."/>
            <person name="Tunlid A."/>
            <person name="Henrissat B."/>
            <person name="Grigoriev I.V."/>
            <person name="Hibbett D.S."/>
            <person name="Martin F."/>
            <person name="Nordberg H.P."/>
            <person name="Cantor M.N."/>
            <person name="Hua S.X."/>
        </authorList>
    </citation>
    <scope>NUCLEOTIDE SEQUENCE [LARGE SCALE GENOMIC DNA]</scope>
    <source>
        <strain evidence="2 3">441</strain>
    </source>
</reference>
<name>A0A0C9YD86_9AGAM</name>
<accession>A0A0C9YD86</accession>
<protein>
    <submittedName>
        <fullName evidence="2">Uncharacterized protein</fullName>
    </submittedName>
</protein>
<dbReference type="EMBL" id="KN834160">
    <property type="protein sequence ID" value="KIK11769.1"/>
    <property type="molecule type" value="Genomic_DNA"/>
</dbReference>
<sequence length="452" mass="50024">MCDNVPNFQRCDGYNAPLNTRPNALFDSSSYDASPSTELSSLSSQVDLSSLDTDPQIPLPGSFPGQSFTICWVPASRNLRGRVSKGRDTKRGPPLHQSVLFADSSHPSGISPASTRSTYDHGLEGMSSCSTLEVPQIHVTPAELPTSPVIPSPVPIHGNLAPALPNYLNYVWMLVIYNQGNPLNRKTEEQNDHVQLLEKTCSLMPEVVAKSIDRLLSDLMINISALQYHLVLELALIMSPEECWSFHNREVDHYSEAQVRDSAGEDTPAAARSPVAEKRPDVDTEKPELDPWSTELLEFVSDDRYSKKQDASFSETAKFLSQTVPDAASAFTWRSFLDTAAWNRANHSLYNATNSTMALPPATFHPIVVDKMLRLYLTGRAPLPLAHPLYQYACYDCCHLRHWSCCNGQGSRWTPPIIPPMDENSRLCTLGPHLLHSANHHSLTPGLSRNPG</sequence>
<feature type="compositionally biased region" description="Polar residues" evidence="1">
    <location>
        <begin position="105"/>
        <end position="117"/>
    </location>
</feature>
<evidence type="ECO:0000256" key="1">
    <source>
        <dbReference type="SAM" id="MobiDB-lite"/>
    </source>
</evidence>
<gene>
    <name evidence="2" type="ORF">PISMIDRAFT_19248</name>
</gene>
<dbReference type="OrthoDB" id="70823at2759"/>
<evidence type="ECO:0000313" key="3">
    <source>
        <dbReference type="Proteomes" id="UP000054018"/>
    </source>
</evidence>
<feature type="compositionally biased region" description="Basic and acidic residues" evidence="1">
    <location>
        <begin position="275"/>
        <end position="288"/>
    </location>
</feature>
<dbReference type="AlphaFoldDB" id="A0A0C9YD86"/>
<feature type="region of interest" description="Disordered" evidence="1">
    <location>
        <begin position="83"/>
        <end position="118"/>
    </location>
</feature>
<proteinExistence type="predicted"/>
<evidence type="ECO:0000313" key="2">
    <source>
        <dbReference type="EMBL" id="KIK11769.1"/>
    </source>
</evidence>
<keyword evidence="3" id="KW-1185">Reference proteome</keyword>